<protein>
    <submittedName>
        <fullName evidence="2">Methyltransferase, FkbM family</fullName>
    </submittedName>
</protein>
<evidence type="ECO:0000313" key="2">
    <source>
        <dbReference type="EMBL" id="SNS99855.1"/>
    </source>
</evidence>
<dbReference type="EMBL" id="FZNR01000032">
    <property type="protein sequence ID" value="SNS99855.1"/>
    <property type="molecule type" value="Genomic_DNA"/>
</dbReference>
<gene>
    <name evidence="2" type="ORF">SAMN06264365_13230</name>
</gene>
<dbReference type="InterPro" id="IPR006342">
    <property type="entry name" value="FkbM_mtfrase"/>
</dbReference>
<proteinExistence type="predicted"/>
<dbReference type="GO" id="GO:0032259">
    <property type="term" value="P:methylation"/>
    <property type="evidence" value="ECO:0007669"/>
    <property type="project" value="UniProtKB-KW"/>
</dbReference>
<keyword evidence="2" id="KW-0808">Transferase</keyword>
<evidence type="ECO:0000313" key="3">
    <source>
        <dbReference type="Proteomes" id="UP000198415"/>
    </source>
</evidence>
<name>A0A239J255_9ACTN</name>
<dbReference type="PANTHER" id="PTHR34009">
    <property type="entry name" value="PROTEIN STAR"/>
    <property type="match status" value="1"/>
</dbReference>
<dbReference type="Pfam" id="PF05050">
    <property type="entry name" value="Methyltransf_21"/>
    <property type="match status" value="1"/>
</dbReference>
<dbReference type="InterPro" id="IPR029063">
    <property type="entry name" value="SAM-dependent_MTases_sf"/>
</dbReference>
<evidence type="ECO:0000259" key="1">
    <source>
        <dbReference type="Pfam" id="PF05050"/>
    </source>
</evidence>
<organism evidence="2 3">
    <name type="scientific">Actinoplanes regularis</name>
    <dbReference type="NCBI Taxonomy" id="52697"/>
    <lineage>
        <taxon>Bacteria</taxon>
        <taxon>Bacillati</taxon>
        <taxon>Actinomycetota</taxon>
        <taxon>Actinomycetes</taxon>
        <taxon>Micromonosporales</taxon>
        <taxon>Micromonosporaceae</taxon>
        <taxon>Actinoplanes</taxon>
    </lineage>
</organism>
<dbReference type="Proteomes" id="UP000198415">
    <property type="component" value="Unassembled WGS sequence"/>
</dbReference>
<dbReference type="Gene3D" id="3.40.50.150">
    <property type="entry name" value="Vaccinia Virus protein VP39"/>
    <property type="match status" value="1"/>
</dbReference>
<dbReference type="GO" id="GO:0005737">
    <property type="term" value="C:cytoplasm"/>
    <property type="evidence" value="ECO:0007669"/>
    <property type="project" value="GOC"/>
</dbReference>
<reference evidence="2 3" key="1">
    <citation type="submission" date="2017-06" db="EMBL/GenBank/DDBJ databases">
        <authorList>
            <person name="Kim H.J."/>
            <person name="Triplett B.A."/>
        </authorList>
    </citation>
    <scope>NUCLEOTIDE SEQUENCE [LARGE SCALE GENOMIC DNA]</scope>
    <source>
        <strain evidence="2 3">DSM 43151</strain>
    </source>
</reference>
<sequence length="210" mass="23525">MLPYTQPAPYSSQWGEDRWLTERLVTPRRGVFVDVGAGDGVRGSNSLFFEDQGWSGLCVDPDPRNREALARRRCRLQMCAVASGTGPQPFSMYDVKPSWSGLGERGVGYTVVSIVCRTLEDLLTEAGIERIDLLTIDVEGTELDVWASFDPERHRPGIVIVEYDDSSPGRSTAHLHRAFGFDQYELLHRTPSNLILRGTDAVSRQRWPDA</sequence>
<dbReference type="InterPro" id="IPR053202">
    <property type="entry name" value="EGF_Rcpt_Signaling_Reg"/>
</dbReference>
<feature type="domain" description="Methyltransferase FkbM" evidence="1">
    <location>
        <begin position="34"/>
        <end position="167"/>
    </location>
</feature>
<dbReference type="GO" id="GO:0006888">
    <property type="term" value="P:endoplasmic reticulum to Golgi vesicle-mediated transport"/>
    <property type="evidence" value="ECO:0007669"/>
    <property type="project" value="TreeGrafter"/>
</dbReference>
<accession>A0A239J255</accession>
<dbReference type="SUPFAM" id="SSF53335">
    <property type="entry name" value="S-adenosyl-L-methionine-dependent methyltransferases"/>
    <property type="match status" value="1"/>
</dbReference>
<keyword evidence="3" id="KW-1185">Reference proteome</keyword>
<dbReference type="GO" id="GO:0005886">
    <property type="term" value="C:plasma membrane"/>
    <property type="evidence" value="ECO:0007669"/>
    <property type="project" value="TreeGrafter"/>
</dbReference>
<dbReference type="NCBIfam" id="TIGR01444">
    <property type="entry name" value="fkbM_fam"/>
    <property type="match status" value="1"/>
</dbReference>
<dbReference type="GO" id="GO:0016197">
    <property type="term" value="P:endosomal transport"/>
    <property type="evidence" value="ECO:0007669"/>
    <property type="project" value="TreeGrafter"/>
</dbReference>
<dbReference type="AlphaFoldDB" id="A0A239J255"/>
<dbReference type="OrthoDB" id="5679686at2"/>
<keyword evidence="2" id="KW-0489">Methyltransferase</keyword>
<dbReference type="RefSeq" id="WP_089298789.1">
    <property type="nucleotide sequence ID" value="NZ_BOMU01000122.1"/>
</dbReference>
<dbReference type="GO" id="GO:0008168">
    <property type="term" value="F:methyltransferase activity"/>
    <property type="evidence" value="ECO:0007669"/>
    <property type="project" value="UniProtKB-KW"/>
</dbReference>
<dbReference type="PANTHER" id="PTHR34009:SF2">
    <property type="entry name" value="PROTEIN STAR"/>
    <property type="match status" value="1"/>
</dbReference>